<protein>
    <recommendedName>
        <fullName evidence="3">DUF3575 domain-containing protein</fullName>
    </recommendedName>
</protein>
<dbReference type="Pfam" id="PF12099">
    <property type="entry name" value="DUF3575"/>
    <property type="match status" value="1"/>
</dbReference>
<accession>A0A6N2R7V6</accession>
<organism evidence="2">
    <name type="scientific">Phocaeicola vulgatus</name>
    <name type="common">Bacteroides vulgatus</name>
    <dbReference type="NCBI Taxonomy" id="821"/>
    <lineage>
        <taxon>Bacteria</taxon>
        <taxon>Pseudomonadati</taxon>
        <taxon>Bacteroidota</taxon>
        <taxon>Bacteroidia</taxon>
        <taxon>Bacteroidales</taxon>
        <taxon>Bacteroidaceae</taxon>
        <taxon>Phocaeicola</taxon>
    </lineage>
</organism>
<evidence type="ECO:0008006" key="3">
    <source>
        <dbReference type="Google" id="ProtNLM"/>
    </source>
</evidence>
<proteinExistence type="predicted"/>
<dbReference type="InterPro" id="IPR021958">
    <property type="entry name" value="DUF3575"/>
</dbReference>
<feature type="signal peptide" evidence="1">
    <location>
        <begin position="1"/>
        <end position="22"/>
    </location>
</feature>
<feature type="chain" id="PRO_5027084916" description="DUF3575 domain-containing protein" evidence="1">
    <location>
        <begin position="23"/>
        <end position="91"/>
    </location>
</feature>
<reference evidence="2" key="1">
    <citation type="submission" date="2019-11" db="EMBL/GenBank/DDBJ databases">
        <authorList>
            <person name="Feng L."/>
        </authorList>
    </citation>
    <scope>NUCLEOTIDE SEQUENCE</scope>
    <source>
        <strain evidence="2">BvulgatusLFYP11</strain>
    </source>
</reference>
<keyword evidence="1" id="KW-0732">Signal</keyword>
<name>A0A6N2R7V6_PHOVU</name>
<dbReference type="AlphaFoldDB" id="A0A6N2R7V6"/>
<evidence type="ECO:0000313" key="2">
    <source>
        <dbReference type="EMBL" id="VYS76836.1"/>
    </source>
</evidence>
<dbReference type="EMBL" id="CACRTA010000006">
    <property type="protein sequence ID" value="VYS76836.1"/>
    <property type="molecule type" value="Genomic_DNA"/>
</dbReference>
<sequence>MRKKFFFLGILLGVCLASPAQFYSARTNLIGLATGNINLEGSMTLNRQWSLHLPVQYNPFVFKDNRQFRNLTVMPGVRYWFVESYSNFLSG</sequence>
<evidence type="ECO:0000256" key="1">
    <source>
        <dbReference type="SAM" id="SignalP"/>
    </source>
</evidence>
<gene>
    <name evidence="2" type="ORF">BVLFYP11_00665</name>
</gene>